<name>A0A448X8C5_9PLAT</name>
<accession>A0A448X8C5</accession>
<dbReference type="Proteomes" id="UP000784294">
    <property type="component" value="Unassembled WGS sequence"/>
</dbReference>
<evidence type="ECO:0000313" key="2">
    <source>
        <dbReference type="EMBL" id="VEL30728.1"/>
    </source>
</evidence>
<evidence type="ECO:0000313" key="3">
    <source>
        <dbReference type="Proteomes" id="UP000784294"/>
    </source>
</evidence>
<evidence type="ECO:0000256" key="1">
    <source>
        <dbReference type="SAM" id="MobiDB-lite"/>
    </source>
</evidence>
<protein>
    <submittedName>
        <fullName evidence="2">Uncharacterized protein</fullName>
    </submittedName>
</protein>
<dbReference type="AlphaFoldDB" id="A0A448X8C5"/>
<reference evidence="2" key="1">
    <citation type="submission" date="2018-11" db="EMBL/GenBank/DDBJ databases">
        <authorList>
            <consortium name="Pathogen Informatics"/>
        </authorList>
    </citation>
    <scope>NUCLEOTIDE SEQUENCE</scope>
</reference>
<gene>
    <name evidence="2" type="ORF">PXEA_LOCUS24168</name>
</gene>
<feature type="region of interest" description="Disordered" evidence="1">
    <location>
        <begin position="96"/>
        <end position="132"/>
    </location>
</feature>
<keyword evidence="3" id="KW-1185">Reference proteome</keyword>
<comment type="caution">
    <text evidence="2">The sequence shown here is derived from an EMBL/GenBank/DDBJ whole genome shotgun (WGS) entry which is preliminary data.</text>
</comment>
<dbReference type="EMBL" id="CAAALY010114952">
    <property type="protein sequence ID" value="VEL30728.1"/>
    <property type="molecule type" value="Genomic_DNA"/>
</dbReference>
<organism evidence="2 3">
    <name type="scientific">Protopolystoma xenopodis</name>
    <dbReference type="NCBI Taxonomy" id="117903"/>
    <lineage>
        <taxon>Eukaryota</taxon>
        <taxon>Metazoa</taxon>
        <taxon>Spiralia</taxon>
        <taxon>Lophotrochozoa</taxon>
        <taxon>Platyhelminthes</taxon>
        <taxon>Monogenea</taxon>
        <taxon>Polyopisthocotylea</taxon>
        <taxon>Polystomatidea</taxon>
        <taxon>Polystomatidae</taxon>
        <taxon>Protopolystoma</taxon>
    </lineage>
</organism>
<feature type="region of interest" description="Disordered" evidence="1">
    <location>
        <begin position="55"/>
        <end position="74"/>
    </location>
</feature>
<proteinExistence type="predicted"/>
<sequence length="132" mass="14115">MLNAGDRHASQNLAVFASPFSNEPNISEDQTSLPASIGLTNMAFIGNSVDTGFSVPSSSGAKVHSDAPFQSPSGLLRHSVDPNYLIREEAVPIISKPGLQASRTEIEPEDETRGHQEGIETWGTGIMQELSH</sequence>